<dbReference type="OrthoDB" id="10659220at2759"/>
<evidence type="ECO:0000259" key="1">
    <source>
        <dbReference type="Pfam" id="PF20710"/>
    </source>
</evidence>
<evidence type="ECO:0000313" key="2">
    <source>
        <dbReference type="EMBL" id="CAB9514922.1"/>
    </source>
</evidence>
<comment type="caution">
    <text evidence="2">The sequence shown here is derived from an EMBL/GenBank/DDBJ whole genome shotgun (WGS) entry which is preliminary data.</text>
</comment>
<keyword evidence="3" id="KW-1185">Reference proteome</keyword>
<sequence length="312" mass="34711">MMPSMKPMNSTPVLQAQEESFNRDFETIKTPLPSDILCGKNKICIKHEGSKNFRRIIESYTLQYQQASSRQAKMDITKEIFDRLQTHRFLKYNEDTDMWETLHPLAVRDKIGHALRFSNRKGSSAIRKQVRRSTSDISSLSSASFVGSAADAVSSMSMSMSDSGVRRSSANSISMCLSQGNAALRHSTGNLPQFSEFSLLEQMASGNFGCNNNNNSTFSSNNHCNSNTHNLHAEFQLMQPALPPLGPSFNNTQWNCSSSFTKPVPQTSTSKNFFGSQVRSNEGDLSWMLQMPLLELDTTEGTAVRANHQASI</sequence>
<proteinExistence type="predicted"/>
<protein>
    <recommendedName>
        <fullName evidence="1">DUF6824 domain-containing protein</fullName>
    </recommendedName>
</protein>
<dbReference type="EMBL" id="CAICTM010000683">
    <property type="protein sequence ID" value="CAB9514922.1"/>
    <property type="molecule type" value="Genomic_DNA"/>
</dbReference>
<accession>A0A9N8E5J0</accession>
<dbReference type="InterPro" id="IPR049227">
    <property type="entry name" value="DUF6824"/>
</dbReference>
<reference evidence="2" key="1">
    <citation type="submission" date="2020-06" db="EMBL/GenBank/DDBJ databases">
        <authorList>
            <consortium name="Plant Systems Biology data submission"/>
        </authorList>
    </citation>
    <scope>NUCLEOTIDE SEQUENCE</scope>
    <source>
        <strain evidence="2">D6</strain>
    </source>
</reference>
<name>A0A9N8E5J0_9STRA</name>
<dbReference type="Pfam" id="PF20710">
    <property type="entry name" value="DUF6824"/>
    <property type="match status" value="1"/>
</dbReference>
<dbReference type="AlphaFoldDB" id="A0A9N8E5J0"/>
<dbReference type="Proteomes" id="UP001153069">
    <property type="component" value="Unassembled WGS sequence"/>
</dbReference>
<gene>
    <name evidence="2" type="ORF">SEMRO_684_G186690.1</name>
</gene>
<organism evidence="2 3">
    <name type="scientific">Seminavis robusta</name>
    <dbReference type="NCBI Taxonomy" id="568900"/>
    <lineage>
        <taxon>Eukaryota</taxon>
        <taxon>Sar</taxon>
        <taxon>Stramenopiles</taxon>
        <taxon>Ochrophyta</taxon>
        <taxon>Bacillariophyta</taxon>
        <taxon>Bacillariophyceae</taxon>
        <taxon>Bacillariophycidae</taxon>
        <taxon>Naviculales</taxon>
        <taxon>Naviculaceae</taxon>
        <taxon>Seminavis</taxon>
    </lineage>
</organism>
<feature type="domain" description="DUF6824" evidence="1">
    <location>
        <begin position="35"/>
        <end position="116"/>
    </location>
</feature>
<evidence type="ECO:0000313" key="3">
    <source>
        <dbReference type="Proteomes" id="UP001153069"/>
    </source>
</evidence>